<dbReference type="AlphaFoldDB" id="A0AAV1LBT1"/>
<comment type="caution">
    <text evidence="9">The sequence shown here is derived from an EMBL/GenBank/DDBJ whole genome shotgun (WGS) entry which is preliminary data.</text>
</comment>
<comment type="subcellular location">
    <subcellularLocation>
        <location evidence="1">Nucleus</location>
    </subcellularLocation>
</comment>
<keyword evidence="6" id="KW-0539">Nucleus</keyword>
<evidence type="ECO:0000256" key="2">
    <source>
        <dbReference type="ARBA" id="ARBA00022723"/>
    </source>
</evidence>
<dbReference type="PROSITE" id="PS00028">
    <property type="entry name" value="ZINC_FINGER_C2H2_1"/>
    <property type="match status" value="5"/>
</dbReference>
<dbReference type="PANTHER" id="PTHR24376">
    <property type="entry name" value="ZINC FINGER PROTEIN"/>
    <property type="match status" value="1"/>
</dbReference>
<evidence type="ECO:0000259" key="8">
    <source>
        <dbReference type="PROSITE" id="PS50157"/>
    </source>
</evidence>
<accession>A0AAV1LBT1</accession>
<evidence type="ECO:0000256" key="4">
    <source>
        <dbReference type="ARBA" id="ARBA00022771"/>
    </source>
</evidence>
<feature type="domain" description="C2H2-type" evidence="8">
    <location>
        <begin position="505"/>
        <end position="533"/>
    </location>
</feature>
<keyword evidence="2" id="KW-0479">Metal-binding</keyword>
<dbReference type="Proteomes" id="UP001314205">
    <property type="component" value="Unassembled WGS sequence"/>
</dbReference>
<feature type="domain" description="C2H2-type" evidence="8">
    <location>
        <begin position="534"/>
        <end position="562"/>
    </location>
</feature>
<dbReference type="SMART" id="SM00355">
    <property type="entry name" value="ZnF_C2H2"/>
    <property type="match status" value="11"/>
</dbReference>
<evidence type="ECO:0000313" key="10">
    <source>
        <dbReference type="Proteomes" id="UP001314205"/>
    </source>
</evidence>
<dbReference type="PROSITE" id="PS50157">
    <property type="entry name" value="ZINC_FINGER_C2H2_2"/>
    <property type="match status" value="6"/>
</dbReference>
<keyword evidence="3" id="KW-0677">Repeat</keyword>
<dbReference type="Pfam" id="PF13894">
    <property type="entry name" value="zf-C2H2_4"/>
    <property type="match status" value="1"/>
</dbReference>
<name>A0AAV1LBT1_9NEOP</name>
<evidence type="ECO:0000256" key="7">
    <source>
        <dbReference type="PROSITE-ProRule" id="PRU00042"/>
    </source>
</evidence>
<dbReference type="GO" id="GO:0000978">
    <property type="term" value="F:RNA polymerase II cis-regulatory region sequence-specific DNA binding"/>
    <property type="evidence" value="ECO:0007669"/>
    <property type="project" value="TreeGrafter"/>
</dbReference>
<keyword evidence="10" id="KW-1185">Reference proteome</keyword>
<feature type="domain" description="C2H2-type" evidence="8">
    <location>
        <begin position="567"/>
        <end position="594"/>
    </location>
</feature>
<evidence type="ECO:0000256" key="3">
    <source>
        <dbReference type="ARBA" id="ARBA00022737"/>
    </source>
</evidence>
<evidence type="ECO:0000256" key="6">
    <source>
        <dbReference type="ARBA" id="ARBA00023242"/>
    </source>
</evidence>
<keyword evidence="4 7" id="KW-0863">Zinc-finger</keyword>
<evidence type="ECO:0000256" key="1">
    <source>
        <dbReference type="ARBA" id="ARBA00004123"/>
    </source>
</evidence>
<dbReference type="GO" id="GO:0008270">
    <property type="term" value="F:zinc ion binding"/>
    <property type="evidence" value="ECO:0007669"/>
    <property type="project" value="UniProtKB-KW"/>
</dbReference>
<feature type="domain" description="C2H2-type" evidence="8">
    <location>
        <begin position="416"/>
        <end position="443"/>
    </location>
</feature>
<keyword evidence="5" id="KW-0862">Zinc</keyword>
<dbReference type="InterPro" id="IPR036236">
    <property type="entry name" value="Znf_C2H2_sf"/>
</dbReference>
<dbReference type="Pfam" id="PF00096">
    <property type="entry name" value="zf-C2H2"/>
    <property type="match status" value="3"/>
</dbReference>
<feature type="domain" description="C2H2-type" evidence="8">
    <location>
        <begin position="595"/>
        <end position="618"/>
    </location>
</feature>
<dbReference type="EMBL" id="CAVLGL010000087">
    <property type="protein sequence ID" value="CAK1592395.1"/>
    <property type="molecule type" value="Genomic_DNA"/>
</dbReference>
<protein>
    <recommendedName>
        <fullName evidence="8">C2H2-type domain-containing protein</fullName>
    </recommendedName>
</protein>
<feature type="domain" description="C2H2-type" evidence="8">
    <location>
        <begin position="472"/>
        <end position="502"/>
    </location>
</feature>
<dbReference type="GO" id="GO:0001228">
    <property type="term" value="F:DNA-binding transcription activator activity, RNA polymerase II-specific"/>
    <property type="evidence" value="ECO:0007669"/>
    <property type="project" value="TreeGrafter"/>
</dbReference>
<dbReference type="PANTHER" id="PTHR24376:SF235">
    <property type="entry name" value="C2H2-TYPE DOMAIN-CONTAINING PROTEIN"/>
    <property type="match status" value="1"/>
</dbReference>
<proteinExistence type="predicted"/>
<evidence type="ECO:0000256" key="5">
    <source>
        <dbReference type="ARBA" id="ARBA00022833"/>
    </source>
</evidence>
<dbReference type="SUPFAM" id="SSF57667">
    <property type="entry name" value="beta-beta-alpha zinc fingers"/>
    <property type="match status" value="4"/>
</dbReference>
<dbReference type="Gene3D" id="3.30.160.60">
    <property type="entry name" value="Classic Zinc Finger"/>
    <property type="match status" value="5"/>
</dbReference>
<dbReference type="InterPro" id="IPR013087">
    <property type="entry name" value="Znf_C2H2_type"/>
</dbReference>
<dbReference type="GO" id="GO:0005634">
    <property type="term" value="C:nucleus"/>
    <property type="evidence" value="ECO:0007669"/>
    <property type="project" value="UniProtKB-SubCell"/>
</dbReference>
<evidence type="ECO:0000313" key="9">
    <source>
        <dbReference type="EMBL" id="CAK1592395.1"/>
    </source>
</evidence>
<reference evidence="9 10" key="1">
    <citation type="submission" date="2023-11" db="EMBL/GenBank/DDBJ databases">
        <authorList>
            <person name="Hedman E."/>
            <person name="Englund M."/>
            <person name="Stromberg M."/>
            <person name="Nyberg Akerstrom W."/>
            <person name="Nylinder S."/>
            <person name="Jareborg N."/>
            <person name="Kallberg Y."/>
            <person name="Kronander E."/>
        </authorList>
    </citation>
    <scope>NUCLEOTIDE SEQUENCE [LARGE SCALE GENOMIC DNA]</scope>
</reference>
<organism evidence="9 10">
    <name type="scientific">Parnassius mnemosyne</name>
    <name type="common">clouded apollo</name>
    <dbReference type="NCBI Taxonomy" id="213953"/>
    <lineage>
        <taxon>Eukaryota</taxon>
        <taxon>Metazoa</taxon>
        <taxon>Ecdysozoa</taxon>
        <taxon>Arthropoda</taxon>
        <taxon>Hexapoda</taxon>
        <taxon>Insecta</taxon>
        <taxon>Pterygota</taxon>
        <taxon>Neoptera</taxon>
        <taxon>Endopterygota</taxon>
        <taxon>Lepidoptera</taxon>
        <taxon>Glossata</taxon>
        <taxon>Ditrysia</taxon>
        <taxon>Papilionoidea</taxon>
        <taxon>Papilionidae</taxon>
        <taxon>Parnassiinae</taxon>
        <taxon>Parnassini</taxon>
        <taxon>Parnassius</taxon>
        <taxon>Driopa</taxon>
    </lineage>
</organism>
<gene>
    <name evidence="9" type="ORF">PARMNEM_LOCUS12363</name>
</gene>
<sequence>MYDFVGDKFEELQETLQVCWECLALLRRFDKFKKQVHTAQETILSLKDNHENTDHTYSFSQSLSTLGLTIKNGYDFCYDNKNTIQTEWTPKIVAVSFGSNVKNELNNDEQMLESTQMLEDPNIIVKPQIVIKQEPINLQEHNKGDNKTVLSKVTISIGPLPEDRTDLSLVEDVQSNDYTEEKPDLKAGSMEYMNDEDTVAISTGSLPGDKGNASKDLVEEKADLNLYPSFEMNPYITEYMNDEAMLAFREKAKEKIQYASAAYKCDLCIIDFSSQQQVDKHCKLAHKARAGTKVCKICLVYIEEERMSYHMQSHYVRHVCRLCGHSEASNRLAQVHAQQHLAKKPPSAFINKDLKKEMNDEDLLSNTPSANSETQVLRKLSKNAVVAYKCFECDMFFQTNNTRKAHMAKYHNASSLECDLCNKVFANRSTLIRHLRLHEGPLPRKECPICQKLVRMIDLKYHVQRHQTKGRYECRDCKKVFSHISTYQGHLKYTRAHVSDHVFKFQCPKCSKGYSTKKAMQDHFNYHHLGKTSHKCLICNKPMATKACVERHMMRLHGEKKEKPRTHICEQCGKAFVDKKTLIQHEITHSGARPLSCDICQQTFKHKASLYTHRKKVHNIAIAKKVVEFMDTQNAGP</sequence>
<dbReference type="FunFam" id="3.30.160.60:FF:000446">
    <property type="entry name" value="Zinc finger protein"/>
    <property type="match status" value="1"/>
</dbReference>